<dbReference type="InterPro" id="IPR012094">
    <property type="entry name" value="tRNA_Ile_lys_synt"/>
</dbReference>
<dbReference type="InterPro" id="IPR012795">
    <property type="entry name" value="tRNA_Ile_lys_synt_N"/>
</dbReference>
<feature type="binding site" evidence="8">
    <location>
        <begin position="33"/>
        <end position="38"/>
    </location>
    <ligand>
        <name>ATP</name>
        <dbReference type="ChEBI" id="CHEBI:30616"/>
    </ligand>
</feature>
<reference evidence="10 11" key="1">
    <citation type="submission" date="2019-01" db="EMBL/GenBank/DDBJ databases">
        <title>Insights into ecological role of a new deltaproteobacterial order Candidatus Sinidesulfobacterales (Sva0485) by metagenomics and metatranscriptomics.</title>
        <authorList>
            <person name="Tan S."/>
            <person name="Liu J."/>
            <person name="Fang Y."/>
            <person name="Hedlund B."/>
            <person name="Lian Z.-H."/>
            <person name="Huang L.-Y."/>
            <person name="Li J.-T."/>
            <person name="Huang L.-N."/>
            <person name="Li W.-J."/>
            <person name="Jiang H.-C."/>
            <person name="Dong H.-L."/>
            <person name="Shu W.-S."/>
        </authorList>
    </citation>
    <scope>NUCLEOTIDE SEQUENCE [LARGE SCALE GENOMIC DNA]</scope>
    <source>
        <strain evidence="10">AP4</strain>
    </source>
</reference>
<keyword evidence="2 8" id="KW-0963">Cytoplasm</keyword>
<gene>
    <name evidence="8 10" type="primary">tilS</name>
    <name evidence="10" type="ORF">EVJ48_08350</name>
</gene>
<dbReference type="PANTHER" id="PTHR43033:SF1">
    <property type="entry name" value="TRNA(ILE)-LYSIDINE SYNTHASE-RELATED"/>
    <property type="match status" value="1"/>
</dbReference>
<dbReference type="NCBIfam" id="TIGR02433">
    <property type="entry name" value="lysidine_TilS_C"/>
    <property type="match status" value="1"/>
</dbReference>
<dbReference type="SUPFAM" id="SSF56037">
    <property type="entry name" value="PheT/TilS domain"/>
    <property type="match status" value="1"/>
</dbReference>
<comment type="subcellular location">
    <subcellularLocation>
        <location evidence="1 8">Cytoplasm</location>
    </subcellularLocation>
</comment>
<dbReference type="PANTHER" id="PTHR43033">
    <property type="entry name" value="TRNA(ILE)-LYSIDINE SYNTHASE-RELATED"/>
    <property type="match status" value="1"/>
</dbReference>
<evidence type="ECO:0000259" key="9">
    <source>
        <dbReference type="SMART" id="SM00977"/>
    </source>
</evidence>
<dbReference type="EMBL" id="SHMQ01000031">
    <property type="protein sequence ID" value="RZV37727.1"/>
    <property type="molecule type" value="Genomic_DNA"/>
</dbReference>
<dbReference type="SUPFAM" id="SSF52402">
    <property type="entry name" value="Adenine nucleotide alpha hydrolases-like"/>
    <property type="match status" value="1"/>
</dbReference>
<evidence type="ECO:0000256" key="6">
    <source>
        <dbReference type="ARBA" id="ARBA00022840"/>
    </source>
</evidence>
<evidence type="ECO:0000256" key="7">
    <source>
        <dbReference type="ARBA" id="ARBA00048539"/>
    </source>
</evidence>
<dbReference type="InterPro" id="IPR014729">
    <property type="entry name" value="Rossmann-like_a/b/a_fold"/>
</dbReference>
<dbReference type="InterPro" id="IPR012796">
    <property type="entry name" value="Lysidine-tRNA-synth_C"/>
</dbReference>
<evidence type="ECO:0000313" key="10">
    <source>
        <dbReference type="EMBL" id="RZV37727.1"/>
    </source>
</evidence>
<dbReference type="Pfam" id="PF11734">
    <property type="entry name" value="TilS_C"/>
    <property type="match status" value="1"/>
</dbReference>
<organism evidence="10 11">
    <name type="scientific">Candidatus Acidulodesulfobacterium acidiphilum</name>
    <dbReference type="NCBI Taxonomy" id="2597224"/>
    <lineage>
        <taxon>Bacteria</taxon>
        <taxon>Deltaproteobacteria</taxon>
        <taxon>Candidatus Acidulodesulfobacterales</taxon>
        <taxon>Candidatus Acidulodesulfobacterium</taxon>
    </lineage>
</organism>
<keyword evidence="3 8" id="KW-0436">Ligase</keyword>
<accession>A0A520X944</accession>
<keyword evidence="5 8" id="KW-0547">Nucleotide-binding</keyword>
<dbReference type="HAMAP" id="MF_01161">
    <property type="entry name" value="tRNA_Ile_lys_synt"/>
    <property type="match status" value="1"/>
</dbReference>
<evidence type="ECO:0000256" key="3">
    <source>
        <dbReference type="ARBA" id="ARBA00022598"/>
    </source>
</evidence>
<dbReference type="GO" id="GO:0006400">
    <property type="term" value="P:tRNA modification"/>
    <property type="evidence" value="ECO:0007669"/>
    <property type="project" value="UniProtKB-UniRule"/>
</dbReference>
<comment type="similarity">
    <text evidence="8">Belongs to the tRNA(Ile)-lysidine synthase family.</text>
</comment>
<dbReference type="CDD" id="cd01992">
    <property type="entry name" value="TilS_N"/>
    <property type="match status" value="1"/>
</dbReference>
<dbReference type="Gene3D" id="3.40.50.620">
    <property type="entry name" value="HUPs"/>
    <property type="match status" value="1"/>
</dbReference>
<evidence type="ECO:0000256" key="4">
    <source>
        <dbReference type="ARBA" id="ARBA00022694"/>
    </source>
</evidence>
<evidence type="ECO:0000256" key="8">
    <source>
        <dbReference type="HAMAP-Rule" id="MF_01161"/>
    </source>
</evidence>
<sequence length="516" mass="59353">MDKISSSFLDKLIKTVRSFNLLAWGERVVVAVSGGVDSSVLLFSLYELRHYLGISIACASFDHKIRPDSGQDVIFIKDLCKNLSIPFYFGSGDVKLYAKENKLNLEETARILRYNFLLKTARDFNAPKIAVAHHSDDFAENVIMRLITGAGAGAISGFQAKYGQVIRPLINHSKSEIIEFADKNSIKFTEDFTNKDTKILRNFVRLNILPSFKSVNPSFLNTVRNTAEILKKDDDFIEKISFKIFKEIAEPVNNGKIYFKKKDLLKLDDPVLYRILKLSILEIYKYNPKDEYSFFIKKPIIYYNNFKAFIELIKSGKPNAFFYIGKFIEVGNEYDNIFIGYTASEGSFSFKSVKFNLAESIENKESNAASRYNKYEYLIEKIPPSLITSLKIKIKEINKTFSIESVNESDSAEIINKITKKELNFKPESVYFDYDKIRFPITIRNFIEGDRFVPLGMKDAKKLKEYFIDKKVPIKVRRIIPIILFGGKIAWVSLNEICDCIKITEFTKNVGIMRIE</sequence>
<keyword evidence="6 8" id="KW-0067">ATP-binding</keyword>
<feature type="domain" description="Lysidine-tRNA(Ile) synthetase C-terminal" evidence="9">
    <location>
        <begin position="441"/>
        <end position="515"/>
    </location>
</feature>
<dbReference type="GO" id="GO:0005737">
    <property type="term" value="C:cytoplasm"/>
    <property type="evidence" value="ECO:0007669"/>
    <property type="project" value="UniProtKB-SubCell"/>
</dbReference>
<proteinExistence type="inferred from homology"/>
<dbReference type="AlphaFoldDB" id="A0A520X944"/>
<comment type="domain">
    <text evidence="8">The N-terminal region contains the highly conserved SGGXDS motif, predicted to be a P-loop motif involved in ATP binding.</text>
</comment>
<keyword evidence="4 8" id="KW-0819">tRNA processing</keyword>
<comment type="catalytic activity">
    <reaction evidence="7 8">
        <text>cytidine(34) in tRNA(Ile2) + L-lysine + ATP = lysidine(34) in tRNA(Ile2) + AMP + diphosphate + H(+)</text>
        <dbReference type="Rhea" id="RHEA:43744"/>
        <dbReference type="Rhea" id="RHEA-COMP:10625"/>
        <dbReference type="Rhea" id="RHEA-COMP:10670"/>
        <dbReference type="ChEBI" id="CHEBI:15378"/>
        <dbReference type="ChEBI" id="CHEBI:30616"/>
        <dbReference type="ChEBI" id="CHEBI:32551"/>
        <dbReference type="ChEBI" id="CHEBI:33019"/>
        <dbReference type="ChEBI" id="CHEBI:82748"/>
        <dbReference type="ChEBI" id="CHEBI:83665"/>
        <dbReference type="ChEBI" id="CHEBI:456215"/>
        <dbReference type="EC" id="6.3.4.19"/>
    </reaction>
</comment>
<dbReference type="SMART" id="SM00977">
    <property type="entry name" value="TilS_C"/>
    <property type="match status" value="1"/>
</dbReference>
<evidence type="ECO:0000313" key="11">
    <source>
        <dbReference type="Proteomes" id="UP000322454"/>
    </source>
</evidence>
<evidence type="ECO:0000256" key="1">
    <source>
        <dbReference type="ARBA" id="ARBA00004496"/>
    </source>
</evidence>
<comment type="caution">
    <text evidence="10">The sequence shown here is derived from an EMBL/GenBank/DDBJ whole genome shotgun (WGS) entry which is preliminary data.</text>
</comment>
<dbReference type="Proteomes" id="UP000322454">
    <property type="component" value="Unassembled WGS sequence"/>
</dbReference>
<dbReference type="GO" id="GO:0005524">
    <property type="term" value="F:ATP binding"/>
    <property type="evidence" value="ECO:0007669"/>
    <property type="project" value="UniProtKB-UniRule"/>
</dbReference>
<dbReference type="GO" id="GO:0032267">
    <property type="term" value="F:tRNA(Ile)-lysidine synthase activity"/>
    <property type="evidence" value="ECO:0007669"/>
    <property type="project" value="UniProtKB-EC"/>
</dbReference>
<dbReference type="NCBIfam" id="TIGR02432">
    <property type="entry name" value="lysidine_TilS_N"/>
    <property type="match status" value="1"/>
</dbReference>
<evidence type="ECO:0000256" key="5">
    <source>
        <dbReference type="ARBA" id="ARBA00022741"/>
    </source>
</evidence>
<evidence type="ECO:0000256" key="2">
    <source>
        <dbReference type="ARBA" id="ARBA00022490"/>
    </source>
</evidence>
<comment type="function">
    <text evidence="8">Ligates lysine onto the cytidine present at position 34 of the AUA codon-specific tRNA(Ile) that contains the anticodon CAU, in an ATP-dependent manner. Cytidine is converted to lysidine, thus changing the amino acid specificity of the tRNA from methionine to isoleucine.</text>
</comment>
<protein>
    <recommendedName>
        <fullName evidence="8">tRNA(Ile)-lysidine synthase</fullName>
        <ecNumber evidence="8">6.3.4.19</ecNumber>
    </recommendedName>
    <alternativeName>
        <fullName evidence="8">tRNA(Ile)-2-lysyl-cytidine synthase</fullName>
    </alternativeName>
    <alternativeName>
        <fullName evidence="8">tRNA(Ile)-lysidine synthetase</fullName>
    </alternativeName>
</protein>
<dbReference type="EC" id="6.3.4.19" evidence="8"/>
<dbReference type="InterPro" id="IPR011063">
    <property type="entry name" value="TilS/TtcA_N"/>
</dbReference>
<dbReference type="Pfam" id="PF01171">
    <property type="entry name" value="ATP_bind_3"/>
    <property type="match status" value="1"/>
</dbReference>
<name>A0A520X944_9DELT</name>